<dbReference type="Gene3D" id="3.90.1510.10">
    <property type="entry name" value="Glycerate kinase, domain 2"/>
    <property type="match status" value="1"/>
</dbReference>
<keyword evidence="3 4" id="KW-0418">Kinase</keyword>
<sequence length="413" mass="42264">MIWLMSTELHAHDETVDATPAVRVVVIPDSFKGSASAVEAARAMADGAREAYTDQGIPVSVDTLPFADGGEGTLDALLGAWGTEPLTVDTTDALGRPTRARFGISPDGTTGVIEAAEANGLPGVADVPLQARTASSRGVGALVTALLDRGVAEILLCIGGSASTDGGTGMLSALGARFLASDGTELPDGGGRLGDLASLDLDRLDPRARTVRWRVACDVTNPLVGPEGAAAVFGPQKGADPEDVRVLDAGLDRLADVLEQTTGNDLRDVPGMGAAGGMPVTLTALLGAEVLPGSQMVAEVLGAEELLARADLVLTGEGSFDSQSLGGKVVDAVRRLTPKNVPVVVIAGSVSVGPDELRRSGITAAFSIARGPRTLDQMRDEAVPAITWAAFNCCRLLAHHPGQPEPDPDPVTP</sequence>
<accession>A0ABY5D9Q3</accession>
<dbReference type="PANTHER" id="PTHR21599:SF0">
    <property type="entry name" value="GLYCERATE KINASE"/>
    <property type="match status" value="1"/>
</dbReference>
<dbReference type="RefSeq" id="WP_254419691.1">
    <property type="nucleotide sequence ID" value="NZ_BAAAJB010000017.1"/>
</dbReference>
<comment type="similarity">
    <text evidence="1 4">Belongs to the glycerate kinase type-1 family.</text>
</comment>
<evidence type="ECO:0000313" key="6">
    <source>
        <dbReference type="Proteomes" id="UP001055940"/>
    </source>
</evidence>
<dbReference type="EMBL" id="CP099837">
    <property type="protein sequence ID" value="USY20655.1"/>
    <property type="molecule type" value="Genomic_DNA"/>
</dbReference>
<dbReference type="InterPro" id="IPR004381">
    <property type="entry name" value="Glycerate_kinase"/>
</dbReference>
<dbReference type="Pfam" id="PF02595">
    <property type="entry name" value="Gly_kinase"/>
    <property type="match status" value="1"/>
</dbReference>
<dbReference type="PIRSF" id="PIRSF006078">
    <property type="entry name" value="GlxK"/>
    <property type="match status" value="1"/>
</dbReference>
<dbReference type="InterPro" id="IPR036129">
    <property type="entry name" value="Glycerate_kinase_sf"/>
</dbReference>
<proteinExistence type="inferred from homology"/>
<dbReference type="InterPro" id="IPR018197">
    <property type="entry name" value="Glycerate_kinase_RE-like"/>
</dbReference>
<reference evidence="5" key="1">
    <citation type="submission" date="2022-06" db="EMBL/GenBank/DDBJ databases">
        <authorList>
            <person name="Ping M."/>
        </authorList>
    </citation>
    <scope>NUCLEOTIDE SEQUENCE</scope>
    <source>
        <strain evidence="5">JCM11759T</strain>
    </source>
</reference>
<evidence type="ECO:0000256" key="3">
    <source>
        <dbReference type="ARBA" id="ARBA00022777"/>
    </source>
</evidence>
<dbReference type="NCBIfam" id="TIGR00045">
    <property type="entry name" value="glycerate kinase"/>
    <property type="match status" value="1"/>
</dbReference>
<keyword evidence="2 4" id="KW-0808">Transferase</keyword>
<dbReference type="InterPro" id="IPR018193">
    <property type="entry name" value="Glyc_kinase_flavodox-like_fold"/>
</dbReference>
<keyword evidence="6" id="KW-1185">Reference proteome</keyword>
<dbReference type="PANTHER" id="PTHR21599">
    <property type="entry name" value="GLYCERATE KINASE"/>
    <property type="match status" value="1"/>
</dbReference>
<evidence type="ECO:0000313" key="5">
    <source>
        <dbReference type="EMBL" id="USY20655.1"/>
    </source>
</evidence>
<gene>
    <name evidence="5" type="ORF">NE857_03090</name>
</gene>
<dbReference type="Proteomes" id="UP001055940">
    <property type="component" value="Chromosome"/>
</dbReference>
<dbReference type="Gene3D" id="3.40.50.10350">
    <property type="entry name" value="Glycerate kinase, domain 1"/>
    <property type="match status" value="1"/>
</dbReference>
<organism evidence="5 6">
    <name type="scientific">Nocardiopsis exhalans</name>
    <dbReference type="NCBI Taxonomy" id="163604"/>
    <lineage>
        <taxon>Bacteria</taxon>
        <taxon>Bacillati</taxon>
        <taxon>Actinomycetota</taxon>
        <taxon>Actinomycetes</taxon>
        <taxon>Streptosporangiales</taxon>
        <taxon>Nocardiopsidaceae</taxon>
        <taxon>Nocardiopsis</taxon>
    </lineage>
</organism>
<protein>
    <submittedName>
        <fullName evidence="5">Glycerate kinase</fullName>
    </submittedName>
</protein>
<evidence type="ECO:0000256" key="2">
    <source>
        <dbReference type="ARBA" id="ARBA00022679"/>
    </source>
</evidence>
<dbReference type="SUPFAM" id="SSF110738">
    <property type="entry name" value="Glycerate kinase I"/>
    <property type="match status" value="1"/>
</dbReference>
<dbReference type="GO" id="GO:0016301">
    <property type="term" value="F:kinase activity"/>
    <property type="evidence" value="ECO:0007669"/>
    <property type="project" value="UniProtKB-KW"/>
</dbReference>
<name>A0ABY5D9Q3_9ACTN</name>
<evidence type="ECO:0000256" key="1">
    <source>
        <dbReference type="ARBA" id="ARBA00006284"/>
    </source>
</evidence>
<evidence type="ECO:0000256" key="4">
    <source>
        <dbReference type="PIRNR" id="PIRNR006078"/>
    </source>
</evidence>